<reference evidence="2" key="1">
    <citation type="submission" date="2023-04" db="EMBL/GenBank/DDBJ databases">
        <authorList>
            <consortium name="ELIXIR-Norway"/>
        </authorList>
    </citation>
    <scope>NUCLEOTIDE SEQUENCE [LARGE SCALE GENOMIC DNA]</scope>
</reference>
<evidence type="ECO:0000313" key="3">
    <source>
        <dbReference type="Proteomes" id="UP001176941"/>
    </source>
</evidence>
<accession>A0ABN8ZQG3</accession>
<protein>
    <submittedName>
        <fullName evidence="2">Uncharacterized protein</fullName>
    </submittedName>
</protein>
<feature type="region of interest" description="Disordered" evidence="1">
    <location>
        <begin position="14"/>
        <end position="69"/>
    </location>
</feature>
<evidence type="ECO:0000256" key="1">
    <source>
        <dbReference type="SAM" id="MobiDB-lite"/>
    </source>
</evidence>
<dbReference type="Proteomes" id="UP001176941">
    <property type="component" value="Chromosome 6"/>
</dbReference>
<proteinExistence type="predicted"/>
<keyword evidence="3" id="KW-1185">Reference proteome</keyword>
<sequence length="194" mass="21653">MTWSAYVLYTVPGAPCPVRSRQQPPKTRGSRTVLPGAPAVRGLAAGQPESREAPANGHPRREPRPERMRRFPTMLFYDWKDPLLEACGEGGLHHRHRRPRETPPCGRRANCPVMGRGAGRHRQSCEGRGFSPRAPAESSEQFLLREGRFFFQCGPSTTPPPSVESTRSALSCGCSPEDRRPRVLREERQLTVSS</sequence>
<evidence type="ECO:0000313" key="2">
    <source>
        <dbReference type="EMBL" id="CAI9176200.1"/>
    </source>
</evidence>
<organism evidence="2 3">
    <name type="scientific">Rangifer tarandus platyrhynchus</name>
    <name type="common">Svalbard reindeer</name>
    <dbReference type="NCBI Taxonomy" id="3082113"/>
    <lineage>
        <taxon>Eukaryota</taxon>
        <taxon>Metazoa</taxon>
        <taxon>Chordata</taxon>
        <taxon>Craniata</taxon>
        <taxon>Vertebrata</taxon>
        <taxon>Euteleostomi</taxon>
        <taxon>Mammalia</taxon>
        <taxon>Eutheria</taxon>
        <taxon>Laurasiatheria</taxon>
        <taxon>Artiodactyla</taxon>
        <taxon>Ruminantia</taxon>
        <taxon>Pecora</taxon>
        <taxon>Cervidae</taxon>
        <taxon>Odocoileinae</taxon>
        <taxon>Rangifer</taxon>
    </lineage>
</organism>
<name>A0ABN8ZQG3_RANTA</name>
<feature type="region of interest" description="Disordered" evidence="1">
    <location>
        <begin position="153"/>
        <end position="178"/>
    </location>
</feature>
<dbReference type="EMBL" id="OX459942">
    <property type="protein sequence ID" value="CAI9176200.1"/>
    <property type="molecule type" value="Genomic_DNA"/>
</dbReference>
<gene>
    <name evidence="2" type="ORF">MRATA1EN1_LOCUS25162</name>
</gene>
<feature type="compositionally biased region" description="Basic and acidic residues" evidence="1">
    <location>
        <begin position="59"/>
        <end position="69"/>
    </location>
</feature>